<organism evidence="4 5">
    <name type="scientific">Platanthera zijinensis</name>
    <dbReference type="NCBI Taxonomy" id="2320716"/>
    <lineage>
        <taxon>Eukaryota</taxon>
        <taxon>Viridiplantae</taxon>
        <taxon>Streptophyta</taxon>
        <taxon>Embryophyta</taxon>
        <taxon>Tracheophyta</taxon>
        <taxon>Spermatophyta</taxon>
        <taxon>Magnoliopsida</taxon>
        <taxon>Liliopsida</taxon>
        <taxon>Asparagales</taxon>
        <taxon>Orchidaceae</taxon>
        <taxon>Orchidoideae</taxon>
        <taxon>Orchideae</taxon>
        <taxon>Orchidinae</taxon>
        <taxon>Platanthera</taxon>
    </lineage>
</organism>
<evidence type="ECO:0000259" key="2">
    <source>
        <dbReference type="PROSITE" id="PS50102"/>
    </source>
</evidence>
<protein>
    <recommendedName>
        <fullName evidence="2">RRM domain-containing protein</fullName>
    </recommendedName>
</protein>
<proteinExistence type="predicted"/>
<dbReference type="Pfam" id="PF00076">
    <property type="entry name" value="RRM_1"/>
    <property type="match status" value="1"/>
</dbReference>
<dbReference type="SUPFAM" id="SSF54928">
    <property type="entry name" value="RNA-binding domain, RBD"/>
    <property type="match status" value="1"/>
</dbReference>
<comment type="caution">
    <text evidence="4">The sequence shown here is derived from an EMBL/GenBank/DDBJ whole genome shotgun (WGS) entry which is preliminary data.</text>
</comment>
<dbReference type="InterPro" id="IPR000504">
    <property type="entry name" value="RRM_dom"/>
</dbReference>
<evidence type="ECO:0000256" key="1">
    <source>
        <dbReference type="PROSITE-ProRule" id="PRU00176"/>
    </source>
</evidence>
<dbReference type="PANTHER" id="PTHR32343:SF10">
    <property type="entry name" value="RNA-BINDING REGION RNP-1 DOMAIN-CONTAINING PROTEIN"/>
    <property type="match status" value="1"/>
</dbReference>
<keyword evidence="5" id="KW-1185">Reference proteome</keyword>
<dbReference type="PANTHER" id="PTHR32343">
    <property type="entry name" value="SERINE/ARGININE-RICH SPLICING FACTOR"/>
    <property type="match status" value="1"/>
</dbReference>
<dbReference type="InterPro" id="IPR035979">
    <property type="entry name" value="RBD_domain_sf"/>
</dbReference>
<accession>A0AAP0BIR3</accession>
<keyword evidence="1" id="KW-0694">RNA-binding</keyword>
<evidence type="ECO:0000313" key="3">
    <source>
        <dbReference type="EMBL" id="KAK8940444.1"/>
    </source>
</evidence>
<feature type="domain" description="RRM" evidence="2">
    <location>
        <begin position="4"/>
        <end position="78"/>
    </location>
</feature>
<dbReference type="Proteomes" id="UP001418222">
    <property type="component" value="Unassembled WGS sequence"/>
</dbReference>
<dbReference type="EMBL" id="JBBWWQ010000008">
    <property type="protein sequence ID" value="KAK8940444.1"/>
    <property type="molecule type" value="Genomic_DNA"/>
</dbReference>
<evidence type="ECO:0000313" key="5">
    <source>
        <dbReference type="Proteomes" id="UP001418222"/>
    </source>
</evidence>
<dbReference type="InterPro" id="IPR012677">
    <property type="entry name" value="Nucleotide-bd_a/b_plait_sf"/>
</dbReference>
<dbReference type="AlphaFoldDB" id="A0AAP0BIR3"/>
<name>A0AAP0BIR3_9ASPA</name>
<dbReference type="GO" id="GO:0003723">
    <property type="term" value="F:RNA binding"/>
    <property type="evidence" value="ECO:0007669"/>
    <property type="project" value="UniProtKB-UniRule"/>
</dbReference>
<dbReference type="SMART" id="SM00360">
    <property type="entry name" value="RRM"/>
    <property type="match status" value="1"/>
</dbReference>
<dbReference type="EMBL" id="JBBWWQ010000008">
    <property type="protein sequence ID" value="KAK8940448.1"/>
    <property type="molecule type" value="Genomic_DNA"/>
</dbReference>
<evidence type="ECO:0000313" key="4">
    <source>
        <dbReference type="EMBL" id="KAK8940448.1"/>
    </source>
</evidence>
<gene>
    <name evidence="3" type="ORF">KSP39_PZI009897</name>
    <name evidence="4" type="ORF">KSP39_PZI009899</name>
</gene>
<dbReference type="PROSITE" id="PS50102">
    <property type="entry name" value="RRM"/>
    <property type="match status" value="1"/>
</dbReference>
<reference evidence="4 5" key="1">
    <citation type="journal article" date="2022" name="Nat. Plants">
        <title>Genomes of leafy and leafless Platanthera orchids illuminate the evolution of mycoheterotrophy.</title>
        <authorList>
            <person name="Li M.H."/>
            <person name="Liu K.W."/>
            <person name="Li Z."/>
            <person name="Lu H.C."/>
            <person name="Ye Q.L."/>
            <person name="Zhang D."/>
            <person name="Wang J.Y."/>
            <person name="Li Y.F."/>
            <person name="Zhong Z.M."/>
            <person name="Liu X."/>
            <person name="Yu X."/>
            <person name="Liu D.K."/>
            <person name="Tu X.D."/>
            <person name="Liu B."/>
            <person name="Hao Y."/>
            <person name="Liao X.Y."/>
            <person name="Jiang Y.T."/>
            <person name="Sun W.H."/>
            <person name="Chen J."/>
            <person name="Chen Y.Q."/>
            <person name="Ai Y."/>
            <person name="Zhai J.W."/>
            <person name="Wu S.S."/>
            <person name="Zhou Z."/>
            <person name="Hsiao Y.Y."/>
            <person name="Wu W.L."/>
            <person name="Chen Y.Y."/>
            <person name="Lin Y.F."/>
            <person name="Hsu J.L."/>
            <person name="Li C.Y."/>
            <person name="Wang Z.W."/>
            <person name="Zhao X."/>
            <person name="Zhong W.Y."/>
            <person name="Ma X.K."/>
            <person name="Ma L."/>
            <person name="Huang J."/>
            <person name="Chen G.Z."/>
            <person name="Huang M.Z."/>
            <person name="Huang L."/>
            <person name="Peng D.H."/>
            <person name="Luo Y.B."/>
            <person name="Zou S.Q."/>
            <person name="Chen S.P."/>
            <person name="Lan S."/>
            <person name="Tsai W.C."/>
            <person name="Van de Peer Y."/>
            <person name="Liu Z.J."/>
        </authorList>
    </citation>
    <scope>NUCLEOTIDE SEQUENCE [LARGE SCALE GENOMIC DNA]</scope>
    <source>
        <strain evidence="4">Lor287</strain>
    </source>
</reference>
<sequence length="246" mass="26171">MQVRTVKVSNVSHSATEQDIKEFFSFSGDIDHVEVKSVDEWSQVVYITFRDTQGAETAMLLSGATIVDQSVIITIAADYQPPPTISLPPAYEESGSNGGHQSAVRKAEDVVASMLAKGYVLGKGTVSKAKSFDERHRITSTATAKVASLDRKIGLSSKMSAGASAVNGKVREVDQRFQISGKTQSAFSVAERKVSGAGSAMLKNKYIFTGVSFVSGAFNKVGQAAADLGSKTKAKVMAEQMKKGTF</sequence>
<dbReference type="Gene3D" id="3.30.70.330">
    <property type="match status" value="1"/>
</dbReference>
<reference evidence="4" key="2">
    <citation type="submission" date="2024-02" db="EMBL/GenBank/DDBJ databases">
        <authorList>
            <person name="Li M.-H."/>
            <person name="Liu K.-W."/>
            <person name="Li Z."/>
            <person name="Lu H.-C."/>
            <person name="Ye Q.-L."/>
            <person name="Zhang D."/>
            <person name="Wang J.-Y."/>
            <person name="Li Y.-F."/>
            <person name="Zhong Z.-M."/>
            <person name="Liu X."/>
            <person name="Yu X."/>
            <person name="Liu D.-K."/>
            <person name="Tu X.-D."/>
            <person name="Liu B."/>
            <person name="Hao Y."/>
            <person name="Liao X.-Y."/>
            <person name="Jiang Y.-T."/>
            <person name="Sun W.-H."/>
            <person name="Chen J."/>
            <person name="Ai Y."/>
            <person name="Zhai J.-W."/>
            <person name="Wu S.-S."/>
            <person name="Zhou Z."/>
            <person name="Hsiao Y.-Y."/>
            <person name="Wu W.-L."/>
            <person name="Chen Y.-Y."/>
            <person name="Lin Y.-F."/>
            <person name="Hsu J.-L."/>
            <person name="Li C.-Y."/>
            <person name="Wang Z.-W."/>
            <person name="Zhao X."/>
            <person name="Zhong W.-Y."/>
            <person name="Ma X.-K."/>
            <person name="Ma L."/>
            <person name="Huang J."/>
            <person name="Chen G.-Z."/>
            <person name="Huang M.-Z."/>
            <person name="Huang L."/>
            <person name="Peng D.-H."/>
            <person name="Luo Y.-B."/>
            <person name="Zou S.-Q."/>
            <person name="Chen S.-P."/>
            <person name="Lan S."/>
            <person name="Tsai W.-C."/>
            <person name="Van De Peer Y."/>
            <person name="Liu Z.-J."/>
        </authorList>
    </citation>
    <scope>NUCLEOTIDE SEQUENCE</scope>
    <source>
        <strain evidence="4">Lor287</strain>
        <tissue evidence="4">Leaf</tissue>
    </source>
</reference>